<dbReference type="EMBL" id="CP041616">
    <property type="protein sequence ID" value="QDO89578.1"/>
    <property type="molecule type" value="Genomic_DNA"/>
</dbReference>
<feature type="binding site" evidence="6">
    <location>
        <position position="103"/>
    </location>
    <ligand>
        <name>Mg(2+)</name>
        <dbReference type="ChEBI" id="CHEBI:18420"/>
    </ligand>
</feature>
<feature type="domain" description="PIN" evidence="7">
    <location>
        <begin position="7"/>
        <end position="124"/>
    </location>
</feature>
<evidence type="ECO:0000256" key="4">
    <source>
        <dbReference type="ARBA" id="ARBA00022801"/>
    </source>
</evidence>
<proteinExistence type="inferred from homology"/>
<keyword evidence="5 6" id="KW-0460">Magnesium</keyword>
<comment type="cofactor">
    <cofactor evidence="6">
        <name>Mg(2+)</name>
        <dbReference type="ChEBI" id="CHEBI:18420"/>
    </cofactor>
</comment>
<keyword evidence="3 6" id="KW-0479">Metal-binding</keyword>
<keyword evidence="2 6" id="KW-0540">Nuclease</keyword>
<dbReference type="SUPFAM" id="SSF88723">
    <property type="entry name" value="PIN domain-like"/>
    <property type="match status" value="1"/>
</dbReference>
<keyword evidence="4 6" id="KW-0378">Hydrolase</keyword>
<dbReference type="Proteomes" id="UP000315395">
    <property type="component" value="Chromosome"/>
</dbReference>
<dbReference type="InterPro" id="IPR002716">
    <property type="entry name" value="PIN_dom"/>
</dbReference>
<comment type="similarity">
    <text evidence="6">Belongs to the PINc/VapC protein family.</text>
</comment>
<dbReference type="Gene3D" id="3.40.50.1010">
    <property type="entry name" value="5'-nuclease"/>
    <property type="match status" value="1"/>
</dbReference>
<evidence type="ECO:0000256" key="1">
    <source>
        <dbReference type="ARBA" id="ARBA00022649"/>
    </source>
</evidence>
<dbReference type="OrthoDB" id="25693at2"/>
<dbReference type="EC" id="3.1.-.-" evidence="6"/>
<dbReference type="CDD" id="cd18681">
    <property type="entry name" value="PIN_MtVapC27-VapC40_like"/>
    <property type="match status" value="1"/>
</dbReference>
<organism evidence="8 9">
    <name type="scientific">Ornithinimicrobium ciconiae</name>
    <dbReference type="NCBI Taxonomy" id="2594265"/>
    <lineage>
        <taxon>Bacteria</taxon>
        <taxon>Bacillati</taxon>
        <taxon>Actinomycetota</taxon>
        <taxon>Actinomycetes</taxon>
        <taxon>Micrococcales</taxon>
        <taxon>Ornithinimicrobiaceae</taxon>
        <taxon>Ornithinimicrobium</taxon>
    </lineage>
</organism>
<evidence type="ECO:0000313" key="8">
    <source>
        <dbReference type="EMBL" id="QDO89578.1"/>
    </source>
</evidence>
<dbReference type="GO" id="GO:0000287">
    <property type="term" value="F:magnesium ion binding"/>
    <property type="evidence" value="ECO:0007669"/>
    <property type="project" value="UniProtKB-UniRule"/>
</dbReference>
<reference evidence="8 9" key="1">
    <citation type="submission" date="2019-07" db="EMBL/GenBank/DDBJ databases">
        <title>complete genome sequencing of Ornithinimicrobium sp. H23M54.</title>
        <authorList>
            <person name="Bae J.-W."/>
            <person name="Lee S.-Y."/>
        </authorList>
    </citation>
    <scope>NUCLEOTIDE SEQUENCE [LARGE SCALE GENOMIC DNA]</scope>
    <source>
        <strain evidence="8 9">H23M54</strain>
    </source>
</reference>
<evidence type="ECO:0000256" key="3">
    <source>
        <dbReference type="ARBA" id="ARBA00022723"/>
    </source>
</evidence>
<protein>
    <recommendedName>
        <fullName evidence="6">Ribonuclease VapC</fullName>
        <shortName evidence="6">RNase VapC</shortName>
        <ecNumber evidence="6">3.1.-.-</ecNumber>
    </recommendedName>
    <alternativeName>
        <fullName evidence="6">Toxin VapC</fullName>
    </alternativeName>
</protein>
<dbReference type="KEGG" id="orz:FNH13_15585"/>
<evidence type="ECO:0000259" key="7">
    <source>
        <dbReference type="Pfam" id="PF01850"/>
    </source>
</evidence>
<evidence type="ECO:0000313" key="9">
    <source>
        <dbReference type="Proteomes" id="UP000315395"/>
    </source>
</evidence>
<evidence type="ECO:0000256" key="5">
    <source>
        <dbReference type="ARBA" id="ARBA00022842"/>
    </source>
</evidence>
<dbReference type="AlphaFoldDB" id="A0A516GDH8"/>
<dbReference type="InterPro" id="IPR022907">
    <property type="entry name" value="VapC_family"/>
</dbReference>
<gene>
    <name evidence="6" type="primary">vapC</name>
    <name evidence="8" type="ORF">FNH13_15585</name>
</gene>
<dbReference type="GO" id="GO:0090729">
    <property type="term" value="F:toxin activity"/>
    <property type="evidence" value="ECO:0007669"/>
    <property type="project" value="UniProtKB-KW"/>
</dbReference>
<dbReference type="GO" id="GO:0016787">
    <property type="term" value="F:hydrolase activity"/>
    <property type="evidence" value="ECO:0007669"/>
    <property type="project" value="UniProtKB-KW"/>
</dbReference>
<evidence type="ECO:0000256" key="2">
    <source>
        <dbReference type="ARBA" id="ARBA00022722"/>
    </source>
</evidence>
<dbReference type="Pfam" id="PF01850">
    <property type="entry name" value="PIN"/>
    <property type="match status" value="1"/>
</dbReference>
<keyword evidence="6" id="KW-0800">Toxin</keyword>
<dbReference type="RefSeq" id="WP_143784283.1">
    <property type="nucleotide sequence ID" value="NZ_CP041616.1"/>
</dbReference>
<comment type="function">
    <text evidence="6">Toxic component of a toxin-antitoxin (TA) system. An RNase.</text>
</comment>
<dbReference type="GO" id="GO:0004540">
    <property type="term" value="F:RNA nuclease activity"/>
    <property type="evidence" value="ECO:0007669"/>
    <property type="project" value="InterPro"/>
</dbReference>
<keyword evidence="9" id="KW-1185">Reference proteome</keyword>
<accession>A0A516GDH8</accession>
<dbReference type="InterPro" id="IPR029060">
    <property type="entry name" value="PIN-like_dom_sf"/>
</dbReference>
<sequence length="142" mass="14977">MSSEPQVVLDTSAAVPLLVSSHEAHAMVSSWAVGRVLGLSGHALAETYAVLTRLPGDSRVSPADAVRLIDDNFQYRLVLDSEVAGDAHRELARCGVSGGATYDGLVALTARAHDAVLVTRDARARPTYEAVGAQVQVLVDTR</sequence>
<name>A0A516GDH8_9MICO</name>
<keyword evidence="1 6" id="KW-1277">Toxin-antitoxin system</keyword>
<dbReference type="HAMAP" id="MF_00265">
    <property type="entry name" value="VapC_Nob1"/>
    <property type="match status" value="1"/>
</dbReference>
<feature type="binding site" evidence="6">
    <location>
        <position position="10"/>
    </location>
    <ligand>
        <name>Mg(2+)</name>
        <dbReference type="ChEBI" id="CHEBI:18420"/>
    </ligand>
</feature>
<evidence type="ECO:0000256" key="6">
    <source>
        <dbReference type="HAMAP-Rule" id="MF_00265"/>
    </source>
</evidence>